<reference evidence="4 5" key="1">
    <citation type="submission" date="2021-07" db="EMBL/GenBank/DDBJ databases">
        <title>Paenibacillus radiodurans sp. nov., isolated from the southeastern edge of Tengger Desert.</title>
        <authorList>
            <person name="Zhang G."/>
        </authorList>
    </citation>
    <scope>NUCLEOTIDE SEQUENCE [LARGE SCALE GENOMIC DNA]</scope>
    <source>
        <strain evidence="4 5">CCM 7311</strain>
    </source>
</reference>
<comment type="caution">
    <text evidence="4">The sequence shown here is derived from an EMBL/GenBank/DDBJ whole genome shotgun (WGS) entry which is preliminary data.</text>
</comment>
<organism evidence="4 5">
    <name type="scientific">Paenibacillus sepulcri</name>
    <dbReference type="NCBI Taxonomy" id="359917"/>
    <lineage>
        <taxon>Bacteria</taxon>
        <taxon>Bacillati</taxon>
        <taxon>Bacillota</taxon>
        <taxon>Bacilli</taxon>
        <taxon>Bacillales</taxon>
        <taxon>Paenibacillaceae</taxon>
        <taxon>Paenibacillus</taxon>
    </lineage>
</organism>
<feature type="domain" description="G5" evidence="2">
    <location>
        <begin position="268"/>
        <end position="348"/>
    </location>
</feature>
<keyword evidence="5" id="KW-1185">Reference proteome</keyword>
<name>A0ABS7CAJ5_9BACL</name>
<dbReference type="CDD" id="cd00118">
    <property type="entry name" value="LysM"/>
    <property type="match status" value="1"/>
</dbReference>
<evidence type="ECO:0000256" key="1">
    <source>
        <dbReference type="ARBA" id="ARBA00022729"/>
    </source>
</evidence>
<dbReference type="PROSITE" id="PS51782">
    <property type="entry name" value="LYSM"/>
    <property type="match status" value="1"/>
</dbReference>
<dbReference type="Pfam" id="PF01551">
    <property type="entry name" value="Peptidase_M23"/>
    <property type="match status" value="1"/>
</dbReference>
<feature type="domain" description="LysM" evidence="3">
    <location>
        <begin position="217"/>
        <end position="261"/>
    </location>
</feature>
<dbReference type="InterPro" id="IPR011098">
    <property type="entry name" value="G5_dom"/>
</dbReference>
<dbReference type="PANTHER" id="PTHR21666">
    <property type="entry name" value="PEPTIDASE-RELATED"/>
    <property type="match status" value="1"/>
</dbReference>
<dbReference type="InterPro" id="IPR016047">
    <property type="entry name" value="M23ase_b-sheet_dom"/>
</dbReference>
<evidence type="ECO:0000313" key="4">
    <source>
        <dbReference type="EMBL" id="MBW7457954.1"/>
    </source>
</evidence>
<sequence>MTVLKHKKPLAILGGALVLLVIAGFSGSQYIKAHTVDFVQVYRDGLLIGDLSSQDQVNALISRKQEEITAANPNVNMVVETGEVTYEHKSAYKAEPQSEATLAKLESLITSHATGVELKVNGKTVGIVKDQATADSLLKQVENKFAPQEAAKAKSPQVKALSFNATSTESTDKPTTALKSVKILEKVETETADVQPKDIADPDALYLKLVKGTVTPTKYTVQKGDCIGCIAAKFNISPQVIYERNNWIEDDMIKEGEVLDLSVLKPQVTVETVENVTETLIIEPSTVVQKNSNMKIGESKVIREGKSGKKTLLYQLVKQNGYLMKEVLVSEQVLQKTIPEIVMKGTKLVGEGTGSFSWPVSGHTVTSSFGGRWGSMHKGLDMVGDKDVMAADTGVVSFAGEKSGYGNCVIINHKNGYETLYGHLSKISVKVGQTLEKGDVLGIMGNTGHSFGTHLHFEIHKDGDLQNPIKYL</sequence>
<dbReference type="PROSITE" id="PS51109">
    <property type="entry name" value="G5"/>
    <property type="match status" value="1"/>
</dbReference>
<dbReference type="EMBL" id="JAHZIK010001020">
    <property type="protein sequence ID" value="MBW7457954.1"/>
    <property type="molecule type" value="Genomic_DNA"/>
</dbReference>
<dbReference type="SMART" id="SM00257">
    <property type="entry name" value="LysM"/>
    <property type="match status" value="1"/>
</dbReference>
<dbReference type="Gene3D" id="3.10.350.10">
    <property type="entry name" value="LysM domain"/>
    <property type="match status" value="1"/>
</dbReference>
<dbReference type="RefSeq" id="WP_210046629.1">
    <property type="nucleotide sequence ID" value="NZ_JBHLVU010000026.1"/>
</dbReference>
<dbReference type="PANTHER" id="PTHR21666:SF270">
    <property type="entry name" value="MUREIN HYDROLASE ACTIVATOR ENVC"/>
    <property type="match status" value="1"/>
</dbReference>
<dbReference type="Pfam" id="PF07501">
    <property type="entry name" value="G5"/>
    <property type="match status" value="1"/>
</dbReference>
<dbReference type="Pfam" id="PF01476">
    <property type="entry name" value="LysM"/>
    <property type="match status" value="1"/>
</dbReference>
<dbReference type="CDD" id="cd12797">
    <property type="entry name" value="M23_peptidase"/>
    <property type="match status" value="1"/>
</dbReference>
<evidence type="ECO:0000259" key="3">
    <source>
        <dbReference type="PROSITE" id="PS51782"/>
    </source>
</evidence>
<dbReference type="InterPro" id="IPR011055">
    <property type="entry name" value="Dup_hybrid_motif"/>
</dbReference>
<dbReference type="Gene3D" id="2.20.230.10">
    <property type="entry name" value="Resuscitation-promoting factor rpfb"/>
    <property type="match status" value="1"/>
</dbReference>
<dbReference type="Gene3D" id="2.70.70.10">
    <property type="entry name" value="Glucose Permease (Domain IIA)"/>
    <property type="match status" value="1"/>
</dbReference>
<proteinExistence type="predicted"/>
<dbReference type="SMART" id="SM01208">
    <property type="entry name" value="G5"/>
    <property type="match status" value="1"/>
</dbReference>
<evidence type="ECO:0000313" key="5">
    <source>
        <dbReference type="Proteomes" id="UP001519887"/>
    </source>
</evidence>
<evidence type="ECO:0000259" key="2">
    <source>
        <dbReference type="PROSITE" id="PS51109"/>
    </source>
</evidence>
<dbReference type="InterPro" id="IPR036779">
    <property type="entry name" value="LysM_dom_sf"/>
</dbReference>
<gene>
    <name evidence="4" type="ORF">K0U00_28330</name>
</gene>
<keyword evidence="1" id="KW-0732">Signal</keyword>
<dbReference type="InterPro" id="IPR018392">
    <property type="entry name" value="LysM"/>
</dbReference>
<dbReference type="Proteomes" id="UP001519887">
    <property type="component" value="Unassembled WGS sequence"/>
</dbReference>
<dbReference type="InterPro" id="IPR050570">
    <property type="entry name" value="Cell_wall_metabolism_enzyme"/>
</dbReference>
<dbReference type="SUPFAM" id="SSF51261">
    <property type="entry name" value="Duplicated hybrid motif"/>
    <property type="match status" value="1"/>
</dbReference>
<dbReference type="SUPFAM" id="SSF54106">
    <property type="entry name" value="LysM domain"/>
    <property type="match status" value="1"/>
</dbReference>
<protein>
    <submittedName>
        <fullName evidence="4">M23 family metallopeptidase</fullName>
    </submittedName>
</protein>
<accession>A0ABS7CAJ5</accession>